<dbReference type="AlphaFoldDB" id="A0AA52EDV5"/>
<evidence type="ECO:0000313" key="6">
    <source>
        <dbReference type="EMBL" id="WND02971.1"/>
    </source>
</evidence>
<protein>
    <submittedName>
        <fullName evidence="6">LysR family transcriptional regulator</fullName>
    </submittedName>
</protein>
<dbReference type="FunFam" id="1.10.10.10:FF:000001">
    <property type="entry name" value="LysR family transcriptional regulator"/>
    <property type="match status" value="1"/>
</dbReference>
<dbReference type="GO" id="GO:0003677">
    <property type="term" value="F:DNA binding"/>
    <property type="evidence" value="ECO:0007669"/>
    <property type="project" value="UniProtKB-KW"/>
</dbReference>
<proteinExistence type="inferred from homology"/>
<dbReference type="InterPro" id="IPR000847">
    <property type="entry name" value="LysR_HTH_N"/>
</dbReference>
<dbReference type="PANTHER" id="PTHR30537:SF5">
    <property type="entry name" value="HTH-TYPE TRANSCRIPTIONAL ACTIVATOR TTDR-RELATED"/>
    <property type="match status" value="1"/>
</dbReference>
<keyword evidence="4" id="KW-0804">Transcription</keyword>
<dbReference type="SUPFAM" id="SSF53850">
    <property type="entry name" value="Periplasmic binding protein-like II"/>
    <property type="match status" value="1"/>
</dbReference>
<evidence type="ECO:0000256" key="3">
    <source>
        <dbReference type="ARBA" id="ARBA00023125"/>
    </source>
</evidence>
<gene>
    <name evidence="6" type="ORF">QGN29_01155</name>
</gene>
<accession>A0AA52EDV5</accession>
<dbReference type="Pfam" id="PF00126">
    <property type="entry name" value="HTH_1"/>
    <property type="match status" value="1"/>
</dbReference>
<dbReference type="Pfam" id="PF03466">
    <property type="entry name" value="LysR_substrate"/>
    <property type="match status" value="1"/>
</dbReference>
<dbReference type="KEGG" id="tmk:QGN29_01155"/>
<dbReference type="InterPro" id="IPR058163">
    <property type="entry name" value="LysR-type_TF_proteobact-type"/>
</dbReference>
<evidence type="ECO:0000313" key="7">
    <source>
        <dbReference type="Proteomes" id="UP001268683"/>
    </source>
</evidence>
<dbReference type="RefSeq" id="WP_310798815.1">
    <property type="nucleotide sequence ID" value="NZ_CP123872.1"/>
</dbReference>
<dbReference type="GO" id="GO:0003700">
    <property type="term" value="F:DNA-binding transcription factor activity"/>
    <property type="evidence" value="ECO:0007669"/>
    <property type="project" value="InterPro"/>
</dbReference>
<dbReference type="InterPro" id="IPR036390">
    <property type="entry name" value="WH_DNA-bd_sf"/>
</dbReference>
<dbReference type="SUPFAM" id="SSF46785">
    <property type="entry name" value="Winged helix' DNA-binding domain"/>
    <property type="match status" value="1"/>
</dbReference>
<dbReference type="PROSITE" id="PS50931">
    <property type="entry name" value="HTH_LYSR"/>
    <property type="match status" value="1"/>
</dbReference>
<dbReference type="InterPro" id="IPR036388">
    <property type="entry name" value="WH-like_DNA-bd_sf"/>
</dbReference>
<dbReference type="CDD" id="cd08422">
    <property type="entry name" value="PBP2_CrgA_like"/>
    <property type="match status" value="1"/>
</dbReference>
<dbReference type="EMBL" id="CP123872">
    <property type="protein sequence ID" value="WND02971.1"/>
    <property type="molecule type" value="Genomic_DNA"/>
</dbReference>
<dbReference type="Gene3D" id="1.10.10.10">
    <property type="entry name" value="Winged helix-like DNA-binding domain superfamily/Winged helix DNA-binding domain"/>
    <property type="match status" value="1"/>
</dbReference>
<feature type="domain" description="HTH lysR-type" evidence="5">
    <location>
        <begin position="6"/>
        <end position="63"/>
    </location>
</feature>
<organism evidence="6 7">
    <name type="scientific">Temperatibacter marinus</name>
    <dbReference type="NCBI Taxonomy" id="1456591"/>
    <lineage>
        <taxon>Bacteria</taxon>
        <taxon>Pseudomonadati</taxon>
        <taxon>Pseudomonadota</taxon>
        <taxon>Alphaproteobacteria</taxon>
        <taxon>Kordiimonadales</taxon>
        <taxon>Temperatibacteraceae</taxon>
        <taxon>Temperatibacter</taxon>
    </lineage>
</organism>
<name>A0AA52EDV5_9PROT</name>
<dbReference type="PANTHER" id="PTHR30537">
    <property type="entry name" value="HTH-TYPE TRANSCRIPTIONAL REGULATOR"/>
    <property type="match status" value="1"/>
</dbReference>
<keyword evidence="3" id="KW-0238">DNA-binding</keyword>
<dbReference type="Proteomes" id="UP001268683">
    <property type="component" value="Chromosome"/>
</dbReference>
<evidence type="ECO:0000259" key="5">
    <source>
        <dbReference type="PROSITE" id="PS50931"/>
    </source>
</evidence>
<reference evidence="6" key="1">
    <citation type="submission" date="2023-04" db="EMBL/GenBank/DDBJ databases">
        <title>Complete genome sequence of Temperatibacter marinus.</title>
        <authorList>
            <person name="Rong J.-C."/>
            <person name="Yi M.-L."/>
            <person name="Zhao Q."/>
        </authorList>
    </citation>
    <scope>NUCLEOTIDE SEQUENCE</scope>
    <source>
        <strain evidence="6">NBRC 110045</strain>
    </source>
</reference>
<keyword evidence="7" id="KW-1185">Reference proteome</keyword>
<keyword evidence="2" id="KW-0805">Transcription regulation</keyword>
<evidence type="ECO:0000256" key="1">
    <source>
        <dbReference type="ARBA" id="ARBA00009437"/>
    </source>
</evidence>
<evidence type="ECO:0000256" key="4">
    <source>
        <dbReference type="ARBA" id="ARBA00023163"/>
    </source>
</evidence>
<sequence>MKRDLDKFHLMKVFHAVATQGSFTKGAAKMGMTVSSVSKAVQQLEAVLNVKLMHRTTRTLSLTDSGNEYLNASEVMLNDLSELEARLYQRGTNPSGLLKVTAPISVGQCLLAPRLHVFHSQFPDINLSLNLADNVSNISAEGYDVAIRSIKAAETSPLFSMVVASHGRKLVASPSYMESIDLLNDPLDLSGLNLLSYNDESKNSSWEFQRSNSHRVVYPKPLYSSNNYNLLLQSALDGMGIANLYDYLVDDAIGDGRLCHVLPEWEQSERTLYALYQQKRMTSPKLDKFLEFLENVF</sequence>
<evidence type="ECO:0000256" key="2">
    <source>
        <dbReference type="ARBA" id="ARBA00023015"/>
    </source>
</evidence>
<dbReference type="InterPro" id="IPR005119">
    <property type="entry name" value="LysR_subst-bd"/>
</dbReference>
<comment type="similarity">
    <text evidence="1">Belongs to the LysR transcriptional regulatory family.</text>
</comment>
<dbReference type="Gene3D" id="3.40.190.290">
    <property type="match status" value="1"/>
</dbReference>